<reference evidence="1" key="2">
    <citation type="journal article" date="2015" name="Data Brief">
        <title>Shoot transcriptome of the giant reed, Arundo donax.</title>
        <authorList>
            <person name="Barrero R.A."/>
            <person name="Guerrero F.D."/>
            <person name="Moolhuijzen P."/>
            <person name="Goolsby J.A."/>
            <person name="Tidwell J."/>
            <person name="Bellgard S.E."/>
            <person name="Bellgard M.I."/>
        </authorList>
    </citation>
    <scope>NUCLEOTIDE SEQUENCE</scope>
    <source>
        <tissue evidence="1">Shoot tissue taken approximately 20 cm above the soil surface</tissue>
    </source>
</reference>
<accession>A0A0A9G3W2</accession>
<evidence type="ECO:0000313" key="1">
    <source>
        <dbReference type="EMBL" id="JAE15343.1"/>
    </source>
</evidence>
<dbReference type="EMBL" id="GBRH01182553">
    <property type="protein sequence ID" value="JAE15343.1"/>
    <property type="molecule type" value="Transcribed_RNA"/>
</dbReference>
<organism evidence="1">
    <name type="scientific">Arundo donax</name>
    <name type="common">Giant reed</name>
    <name type="synonym">Donax arundinaceus</name>
    <dbReference type="NCBI Taxonomy" id="35708"/>
    <lineage>
        <taxon>Eukaryota</taxon>
        <taxon>Viridiplantae</taxon>
        <taxon>Streptophyta</taxon>
        <taxon>Embryophyta</taxon>
        <taxon>Tracheophyta</taxon>
        <taxon>Spermatophyta</taxon>
        <taxon>Magnoliopsida</taxon>
        <taxon>Liliopsida</taxon>
        <taxon>Poales</taxon>
        <taxon>Poaceae</taxon>
        <taxon>PACMAD clade</taxon>
        <taxon>Arundinoideae</taxon>
        <taxon>Arundineae</taxon>
        <taxon>Arundo</taxon>
    </lineage>
</organism>
<protein>
    <submittedName>
        <fullName evidence="1">Uncharacterized protein</fullName>
    </submittedName>
</protein>
<name>A0A0A9G3W2_ARUDO</name>
<reference evidence="1" key="1">
    <citation type="submission" date="2014-09" db="EMBL/GenBank/DDBJ databases">
        <authorList>
            <person name="Magalhaes I.L.F."/>
            <person name="Oliveira U."/>
            <person name="Santos F.R."/>
            <person name="Vidigal T.H.D.A."/>
            <person name="Brescovit A.D."/>
            <person name="Santos A.J."/>
        </authorList>
    </citation>
    <scope>NUCLEOTIDE SEQUENCE</scope>
    <source>
        <tissue evidence="1">Shoot tissue taken approximately 20 cm above the soil surface</tissue>
    </source>
</reference>
<proteinExistence type="predicted"/>
<dbReference type="AlphaFoldDB" id="A0A0A9G3W2"/>
<sequence length="37" mass="3697">MEGTLPEAIVGLGKEPVPSGWADSLAGQPLARFAGSS</sequence>